<evidence type="ECO:0000313" key="4">
    <source>
        <dbReference type="EMBL" id="MCA5003637.1"/>
    </source>
</evidence>
<dbReference type="Pfam" id="PF22124">
    <property type="entry name" value="Glyco_hydro_95_cat"/>
    <property type="match status" value="1"/>
</dbReference>
<evidence type="ECO:0000259" key="1">
    <source>
        <dbReference type="Pfam" id="PF14498"/>
    </source>
</evidence>
<dbReference type="InterPro" id="IPR016518">
    <property type="entry name" value="Alpha-L-fucosidase"/>
</dbReference>
<organism evidence="4 5">
    <name type="scientific">Sphingobacterium bovistauri</name>
    <dbReference type="NCBI Taxonomy" id="2781959"/>
    <lineage>
        <taxon>Bacteria</taxon>
        <taxon>Pseudomonadati</taxon>
        <taxon>Bacteroidota</taxon>
        <taxon>Sphingobacteriia</taxon>
        <taxon>Sphingobacteriales</taxon>
        <taxon>Sphingobacteriaceae</taxon>
        <taxon>Sphingobacterium</taxon>
    </lineage>
</organism>
<proteinExistence type="predicted"/>
<dbReference type="Proteomes" id="UP001165302">
    <property type="component" value="Unassembled WGS sequence"/>
</dbReference>
<dbReference type="InterPro" id="IPR008928">
    <property type="entry name" value="6-hairpin_glycosidase_sf"/>
</dbReference>
<dbReference type="EMBL" id="JADEYP010000001">
    <property type="protein sequence ID" value="MCA5003637.1"/>
    <property type="molecule type" value="Genomic_DNA"/>
</dbReference>
<protein>
    <submittedName>
        <fullName evidence="4">Glycoside hydrolase family 95 protein</fullName>
    </submittedName>
</protein>
<dbReference type="InterPro" id="IPR027414">
    <property type="entry name" value="GH95_N_dom"/>
</dbReference>
<gene>
    <name evidence="4" type="ORF">IPZ78_00575</name>
</gene>
<sequence length="800" mass="90770">MRNFLSIFFLLIGIIPFFLHAQQSADKVLFYKKPATDFNEALPIGNGRIGAMVYGGLQNETLNINEATLWGGGPANNNPNPNASQFLSSVRSYLDDGNWQQASRTLQKMQGPNVNSYVPLADVNIQQTLDGDVSSYQRNLDLSTAIATTQFSVGGVNYTREVLVSKPSEIIIMRMTASQVGKLNFSLGISTQFDSSQVVFEKGVMILKGQLPYHINSNRRIEMEQISANGQKGMRYQLRIKILLPNSDGKLEEINGLSVSNATEALVYITATTSYNGFRNRPDTEGVDENKLAEKYITEATKQNFKKIREAHVLDYQKYFNRVNLDLGLSDKNVIPTDERLANYKKGSEDKGLEVLYFNFGRYLLISSSRPGGVPANLQGIWNKNQRPSWGSNYTTNINVQMNYWPALMFNMVEMNAPLLDQIERWAQNGREIVQNYYKMNGWTVHHNSDIWATANPVQGDPKYANWALGGPWLSQHLYWHYQFTMDKSYLKQKAYPLMKEAARFCDDWLVLKKGYYVTSPSTSPENVFIDTNGNKGVVTIGSTMDMQIIWDLYNNLIEASETLNIDKVLRYEWIQKRDKLFPMRIGIAGNIMEWSQDFKDDDPQHRHVSHLFGLHPGRQLSPILTPDLAKAARKTLEIRGDGGTGWSKAWKVNFWSRLLDGEHAYKMYRELLSTSTLNNLLDNHPPFQIDGNFGGISGIGEMLLQSHLNELHLLPALPKKWENGSIEGMLARGGFIVDMKWENNKILSGKIKASSNSECKIRTDVPIKVKGVKSKTEKNGHYYLTTFISNAGRVYEFRR</sequence>
<name>A0ABS7Z0D5_9SPHI</name>
<evidence type="ECO:0000259" key="3">
    <source>
        <dbReference type="Pfam" id="PF22124"/>
    </source>
</evidence>
<dbReference type="GO" id="GO:0016787">
    <property type="term" value="F:hydrolase activity"/>
    <property type="evidence" value="ECO:0007669"/>
    <property type="project" value="UniProtKB-KW"/>
</dbReference>
<comment type="caution">
    <text evidence="4">The sequence shown here is derived from an EMBL/GenBank/DDBJ whole genome shotgun (WGS) entry which is preliminary data.</text>
</comment>
<dbReference type="PANTHER" id="PTHR31084:SF0">
    <property type="entry name" value="ALPHA-L-FUCOSIDASE 2"/>
    <property type="match status" value="1"/>
</dbReference>
<accession>A0ABS7Z0D5</accession>
<feature type="domain" description="Alpha fucosidase A-like C-terminal" evidence="2">
    <location>
        <begin position="706"/>
        <end position="797"/>
    </location>
</feature>
<dbReference type="RefSeq" id="WP_225550973.1">
    <property type="nucleotide sequence ID" value="NZ_JADEYP010000001.1"/>
</dbReference>
<dbReference type="Pfam" id="PF21307">
    <property type="entry name" value="Glyco_hydro_95_C"/>
    <property type="match status" value="1"/>
</dbReference>
<keyword evidence="4" id="KW-0378">Hydrolase</keyword>
<dbReference type="InterPro" id="IPR049053">
    <property type="entry name" value="AFCA-like_C"/>
</dbReference>
<keyword evidence="5" id="KW-1185">Reference proteome</keyword>
<reference evidence="4" key="1">
    <citation type="submission" date="2020-10" db="EMBL/GenBank/DDBJ databases">
        <authorList>
            <person name="Lu T."/>
            <person name="Wang Q."/>
            <person name="Han X."/>
        </authorList>
    </citation>
    <scope>NUCLEOTIDE SEQUENCE</scope>
    <source>
        <strain evidence="4">WQ 366</strain>
    </source>
</reference>
<dbReference type="Gene3D" id="1.50.10.10">
    <property type="match status" value="1"/>
</dbReference>
<dbReference type="InterPro" id="IPR054363">
    <property type="entry name" value="GH95_cat"/>
</dbReference>
<feature type="domain" description="Glycosyl hydrolase family 95 N-terminal" evidence="1">
    <location>
        <begin position="29"/>
        <end position="276"/>
    </location>
</feature>
<feature type="domain" description="Glycosyl hydrolase family 95 catalytic" evidence="3">
    <location>
        <begin position="305"/>
        <end position="704"/>
    </location>
</feature>
<dbReference type="InterPro" id="IPR012341">
    <property type="entry name" value="6hp_glycosidase-like_sf"/>
</dbReference>
<dbReference type="SUPFAM" id="SSF48208">
    <property type="entry name" value="Six-hairpin glycosidases"/>
    <property type="match status" value="1"/>
</dbReference>
<dbReference type="Pfam" id="PF14498">
    <property type="entry name" value="Glyco_hyd_65N_2"/>
    <property type="match status" value="1"/>
</dbReference>
<evidence type="ECO:0000259" key="2">
    <source>
        <dbReference type="Pfam" id="PF21307"/>
    </source>
</evidence>
<dbReference type="PANTHER" id="PTHR31084">
    <property type="entry name" value="ALPHA-L-FUCOSIDASE 2"/>
    <property type="match status" value="1"/>
</dbReference>
<evidence type="ECO:0000313" key="5">
    <source>
        <dbReference type="Proteomes" id="UP001165302"/>
    </source>
</evidence>
<dbReference type="PIRSF" id="PIRSF007663">
    <property type="entry name" value="UCP007663"/>
    <property type="match status" value="1"/>
</dbReference>